<dbReference type="EMBL" id="KK113715">
    <property type="protein sequence ID" value="KFM60880.1"/>
    <property type="molecule type" value="Genomic_DNA"/>
</dbReference>
<gene>
    <name evidence="1" type="ORF">X975_19204</name>
</gene>
<name>A0A087T6Z1_STEMI</name>
<evidence type="ECO:0000313" key="2">
    <source>
        <dbReference type="Proteomes" id="UP000054359"/>
    </source>
</evidence>
<evidence type="ECO:0000313" key="1">
    <source>
        <dbReference type="EMBL" id="KFM60880.1"/>
    </source>
</evidence>
<dbReference type="Proteomes" id="UP000054359">
    <property type="component" value="Unassembled WGS sequence"/>
</dbReference>
<protein>
    <submittedName>
        <fullName evidence="1">Uncharacterized protein</fullName>
    </submittedName>
</protein>
<proteinExistence type="predicted"/>
<sequence>MFCFEQIFLHSFVFSLQIQQHIQQRMTLKHLLLQLLTITSYT</sequence>
<dbReference type="AlphaFoldDB" id="A0A087T6Z1"/>
<accession>A0A087T6Z1</accession>
<organism evidence="1 2">
    <name type="scientific">Stegodyphus mimosarum</name>
    <name type="common">African social velvet spider</name>
    <dbReference type="NCBI Taxonomy" id="407821"/>
    <lineage>
        <taxon>Eukaryota</taxon>
        <taxon>Metazoa</taxon>
        <taxon>Ecdysozoa</taxon>
        <taxon>Arthropoda</taxon>
        <taxon>Chelicerata</taxon>
        <taxon>Arachnida</taxon>
        <taxon>Araneae</taxon>
        <taxon>Araneomorphae</taxon>
        <taxon>Entelegynae</taxon>
        <taxon>Eresoidea</taxon>
        <taxon>Eresidae</taxon>
        <taxon>Stegodyphus</taxon>
    </lineage>
</organism>
<feature type="non-terminal residue" evidence="1">
    <location>
        <position position="42"/>
    </location>
</feature>
<reference evidence="1 2" key="1">
    <citation type="submission" date="2013-11" db="EMBL/GenBank/DDBJ databases">
        <title>Genome sequencing of Stegodyphus mimosarum.</title>
        <authorList>
            <person name="Bechsgaard J."/>
        </authorList>
    </citation>
    <scope>NUCLEOTIDE SEQUENCE [LARGE SCALE GENOMIC DNA]</scope>
</reference>
<keyword evidence="2" id="KW-1185">Reference proteome</keyword>